<reference evidence="2" key="1">
    <citation type="journal article" date="2015" name="MBio">
        <title>Eco-Evolutionary Dynamics of Episomes among Ecologically Cohesive Bacterial Populations.</title>
        <authorList>
            <person name="Xue H."/>
            <person name="Cordero O.X."/>
            <person name="Camas F.M."/>
            <person name="Trimble W."/>
            <person name="Meyer F."/>
            <person name="Guglielmini J."/>
            <person name="Rocha E.P."/>
            <person name="Polz M.F."/>
        </authorList>
    </citation>
    <scope>NUCLEOTIDE SEQUENCE</scope>
    <source>
        <strain evidence="2">FF_308</strain>
    </source>
</reference>
<organism evidence="2">
    <name type="scientific">Vibrio splendidus</name>
    <dbReference type="NCBI Taxonomy" id="29497"/>
    <lineage>
        <taxon>Bacteria</taxon>
        <taxon>Pseudomonadati</taxon>
        <taxon>Pseudomonadota</taxon>
        <taxon>Gammaproteobacteria</taxon>
        <taxon>Vibrionales</taxon>
        <taxon>Vibrionaceae</taxon>
        <taxon>Vibrio</taxon>
    </lineage>
</organism>
<keyword evidence="2" id="KW-0540">Nuclease</keyword>
<proteinExistence type="predicted"/>
<name>A0A0H3ZPU6_VIBSP</name>
<dbReference type="GO" id="GO:0003676">
    <property type="term" value="F:nucleic acid binding"/>
    <property type="evidence" value="ECO:0007669"/>
    <property type="project" value="InterPro"/>
</dbReference>
<dbReference type="InterPro" id="IPR012337">
    <property type="entry name" value="RNaseH-like_sf"/>
</dbReference>
<feature type="domain" description="3'-5' exoribonuclease Rv2179c-like" evidence="1">
    <location>
        <begin position="30"/>
        <end position="211"/>
    </location>
</feature>
<evidence type="ECO:0000313" key="2">
    <source>
        <dbReference type="EMBL" id="AKN36467.1"/>
    </source>
</evidence>
<sequence>MSDENVVEVDISELDTSDGPVTVSFVDENNTVVIDTETLDTQSTAVVLTISAIRFNRHGDGMGIGIDGGKLQEQGPHQLHVMVNVTEQLIHGRSVSASTAKWWREQSQDAKNSVINGDTMPVAEVMDLLTDFIGDSQVYCRGTDFDPPILQSLYRMVGKKAPWKYNQVRDVRTYIDALSGGTKGYLEEWDQPEWLIPHHSLHDCIRDAMQMQQAGRPVAKAQG</sequence>
<accession>A0A0H3ZPU6</accession>
<keyword evidence="2" id="KW-0269">Exonuclease</keyword>
<dbReference type="InterPro" id="IPR036397">
    <property type="entry name" value="RNaseH_sf"/>
</dbReference>
<dbReference type="SUPFAM" id="SSF53098">
    <property type="entry name" value="Ribonuclease H-like"/>
    <property type="match status" value="1"/>
</dbReference>
<dbReference type="Pfam" id="PF16473">
    <property type="entry name" value="Rv2179c-like"/>
    <property type="match status" value="1"/>
</dbReference>
<dbReference type="AlphaFoldDB" id="A0A0H3ZPU6"/>
<keyword evidence="2" id="KW-0378">Hydrolase</keyword>
<dbReference type="InterPro" id="IPR033390">
    <property type="entry name" value="Rv2179c-like"/>
</dbReference>
<protein>
    <submittedName>
        <fullName evidence="2">Phage exonuclease</fullName>
    </submittedName>
</protein>
<dbReference type="EMBL" id="KP795491">
    <property type="protein sequence ID" value="AKN36467.1"/>
    <property type="molecule type" value="Genomic_DNA"/>
</dbReference>
<evidence type="ECO:0000259" key="1">
    <source>
        <dbReference type="Pfam" id="PF16473"/>
    </source>
</evidence>
<dbReference type="GO" id="GO:0004527">
    <property type="term" value="F:exonuclease activity"/>
    <property type="evidence" value="ECO:0007669"/>
    <property type="project" value="UniProtKB-KW"/>
</dbReference>
<dbReference type="Gene3D" id="3.30.420.10">
    <property type="entry name" value="Ribonuclease H-like superfamily/Ribonuclease H"/>
    <property type="match status" value="1"/>
</dbReference>